<dbReference type="OrthoDB" id="7873424at2"/>
<keyword evidence="5" id="KW-0997">Cell inner membrane</keyword>
<reference evidence="11 12" key="1">
    <citation type="submission" date="2015-06" db="EMBL/GenBank/DDBJ databases">
        <title>Draft genome sequence of an Alphaproteobacteria species associated to the Mediterranean sponge Oscarella lobularis.</title>
        <authorList>
            <person name="Jourda C."/>
            <person name="Santini S."/>
            <person name="Claverie J.-M."/>
        </authorList>
    </citation>
    <scope>NUCLEOTIDE SEQUENCE [LARGE SCALE GENOMIC DNA]</scope>
    <source>
        <strain evidence="11">IGS</strain>
    </source>
</reference>
<keyword evidence="9 10" id="KW-0472">Membrane</keyword>
<keyword evidence="3" id="KW-0813">Transport</keyword>
<sequence length="167" mass="17818">MSGGLSGILAQLSGRERALLGLMALVALPLAVVFLAVLPMTEARDAARQQAREATALRDWVAGQVRQMPLSAEAASATNAEANTSEVIGLAAIEEGLIGAGLRDQITQLADRSDGGVDIALEDALFDELSRWLSDAEPRWGYRLHAFRIEAASPGLVRAQFELRVPQ</sequence>
<dbReference type="PATRIC" id="fig|1675527.3.peg.4623"/>
<evidence type="ECO:0000256" key="9">
    <source>
        <dbReference type="ARBA" id="ARBA00023136"/>
    </source>
</evidence>
<evidence type="ECO:0000256" key="8">
    <source>
        <dbReference type="ARBA" id="ARBA00022989"/>
    </source>
</evidence>
<dbReference type="GO" id="GO:0015627">
    <property type="term" value="C:type II protein secretion system complex"/>
    <property type="evidence" value="ECO:0007669"/>
    <property type="project" value="InterPro"/>
</dbReference>
<dbReference type="SUPFAM" id="SSF103054">
    <property type="entry name" value="General secretion pathway protein M, EpsM"/>
    <property type="match status" value="1"/>
</dbReference>
<dbReference type="RefSeq" id="WP_049644918.1">
    <property type="nucleotide sequence ID" value="NZ_LFTY01000002.1"/>
</dbReference>
<dbReference type="EMBL" id="LFTY01000002">
    <property type="protein sequence ID" value="KMW59438.1"/>
    <property type="molecule type" value="Genomic_DNA"/>
</dbReference>
<evidence type="ECO:0000313" key="12">
    <source>
        <dbReference type="Proteomes" id="UP000037178"/>
    </source>
</evidence>
<gene>
    <name evidence="11" type="ORF">AIOL_004420</name>
</gene>
<evidence type="ECO:0000256" key="5">
    <source>
        <dbReference type="ARBA" id="ARBA00022519"/>
    </source>
</evidence>
<keyword evidence="8 10" id="KW-1133">Transmembrane helix</keyword>
<evidence type="ECO:0000256" key="1">
    <source>
        <dbReference type="ARBA" id="ARBA00004377"/>
    </source>
</evidence>
<proteinExistence type="inferred from homology"/>
<protein>
    <submittedName>
        <fullName evidence="11">General secretion pathway protein M</fullName>
    </submittedName>
</protein>
<dbReference type="STRING" id="1675527.AIOL_004420"/>
<organism evidence="11 12">
    <name type="scientific">Candidatus Rhodobacter oscarellae</name>
    <dbReference type="NCBI Taxonomy" id="1675527"/>
    <lineage>
        <taxon>Bacteria</taxon>
        <taxon>Pseudomonadati</taxon>
        <taxon>Pseudomonadota</taxon>
        <taxon>Alphaproteobacteria</taxon>
        <taxon>Rhodobacterales</taxon>
        <taxon>Rhodobacter group</taxon>
        <taxon>Rhodobacter</taxon>
    </lineage>
</organism>
<dbReference type="InterPro" id="IPR023229">
    <property type="entry name" value="T2SS_M_periplasmic_sf"/>
</dbReference>
<evidence type="ECO:0000313" key="11">
    <source>
        <dbReference type="EMBL" id="KMW59438.1"/>
    </source>
</evidence>
<evidence type="ECO:0000256" key="2">
    <source>
        <dbReference type="ARBA" id="ARBA00010637"/>
    </source>
</evidence>
<evidence type="ECO:0000256" key="4">
    <source>
        <dbReference type="ARBA" id="ARBA00022475"/>
    </source>
</evidence>
<keyword evidence="7" id="KW-0653">Protein transport</keyword>
<dbReference type="GO" id="GO:0005886">
    <property type="term" value="C:plasma membrane"/>
    <property type="evidence" value="ECO:0007669"/>
    <property type="project" value="UniProtKB-SubCell"/>
</dbReference>
<evidence type="ECO:0000256" key="3">
    <source>
        <dbReference type="ARBA" id="ARBA00022448"/>
    </source>
</evidence>
<accession>A0A0J9H120</accession>
<dbReference type="AlphaFoldDB" id="A0A0J9H120"/>
<keyword evidence="4" id="KW-1003">Cell membrane</keyword>
<comment type="caution">
    <text evidence="11">The sequence shown here is derived from an EMBL/GenBank/DDBJ whole genome shotgun (WGS) entry which is preliminary data.</text>
</comment>
<dbReference type="Gene3D" id="3.30.1360.100">
    <property type="entry name" value="General secretion pathway protein M, EpsM"/>
    <property type="match status" value="1"/>
</dbReference>
<dbReference type="InterPro" id="IPR007690">
    <property type="entry name" value="T2SS_GspM"/>
</dbReference>
<evidence type="ECO:0000256" key="6">
    <source>
        <dbReference type="ARBA" id="ARBA00022692"/>
    </source>
</evidence>
<dbReference type="GO" id="GO:0015628">
    <property type="term" value="P:protein secretion by the type II secretion system"/>
    <property type="evidence" value="ECO:0007669"/>
    <property type="project" value="InterPro"/>
</dbReference>
<name>A0A0J9H120_9RHOB</name>
<evidence type="ECO:0000256" key="7">
    <source>
        <dbReference type="ARBA" id="ARBA00022927"/>
    </source>
</evidence>
<keyword evidence="6 10" id="KW-0812">Transmembrane</keyword>
<feature type="transmembrane region" description="Helical" evidence="10">
    <location>
        <begin position="20"/>
        <end position="38"/>
    </location>
</feature>
<comment type="subcellular location">
    <subcellularLocation>
        <location evidence="1">Cell inner membrane</location>
        <topology evidence="1">Single-pass membrane protein</topology>
    </subcellularLocation>
</comment>
<dbReference type="Proteomes" id="UP000037178">
    <property type="component" value="Unassembled WGS sequence"/>
</dbReference>
<dbReference type="Pfam" id="PF04612">
    <property type="entry name" value="T2SSM"/>
    <property type="match status" value="1"/>
</dbReference>
<comment type="similarity">
    <text evidence="2">Belongs to the GSP M family.</text>
</comment>
<keyword evidence="12" id="KW-1185">Reference proteome</keyword>
<evidence type="ECO:0000256" key="10">
    <source>
        <dbReference type="SAM" id="Phobius"/>
    </source>
</evidence>